<sequence length="439" mass="47094">MNANLFRLIIWPLTLAAALCACGTGDKAGGASARIWEINRKEIDSSKTVIAITGATIIDGIGGKPITNGCVVITNGIITAVGPEKDVHIPGGAQNFDAAGLTLLPGFIDSHFHLDGVAGLPTKFLQNGVTSLRDPGAWIEAYDGERKSGKSIPRLFLAGPHLDMFPPAYPRDAYVVRDADEAVREVNHLADHGASVIKVYFRLPPAIIREVCKAAHARGLPVTAHLETTEAREAIEAGLDGIEHITSFGLSLVPQIAGEKYRQMVLADNNARKQGRYDVWKNIDPAGKAVDSLGKFLKKHGTFVSPTLGAFEHQAVAGDTVAANAARLDGFDKMKKITGRLHKAGAKIVVGSHSIIPYAETGWAFQREMELLVDAGLTPADVIVAATMQNARFFRVDDRLGSIQKGKQADLVLIKGDPLKNISVTRNVSRVMLNGVWVK</sequence>
<evidence type="ECO:0000313" key="3">
    <source>
        <dbReference type="EMBL" id="GGN03275.1"/>
    </source>
</evidence>
<dbReference type="Proteomes" id="UP000632339">
    <property type="component" value="Unassembled WGS sequence"/>
</dbReference>
<feature type="signal peptide" evidence="1">
    <location>
        <begin position="1"/>
        <end position="17"/>
    </location>
</feature>
<dbReference type="PANTHER" id="PTHR43135">
    <property type="entry name" value="ALPHA-D-RIBOSE 1-METHYLPHOSPHONATE 5-TRIPHOSPHATE DIPHOSPHATASE"/>
    <property type="match status" value="1"/>
</dbReference>
<protein>
    <submittedName>
        <fullName evidence="3">Xaa-Pro dipeptidase</fullName>
    </submittedName>
</protein>
<dbReference type="InterPro" id="IPR051781">
    <property type="entry name" value="Metallo-dep_Hydrolase"/>
</dbReference>
<evidence type="ECO:0000313" key="4">
    <source>
        <dbReference type="Proteomes" id="UP000632339"/>
    </source>
</evidence>
<keyword evidence="4" id="KW-1185">Reference proteome</keyword>
<dbReference type="Gene3D" id="3.20.20.140">
    <property type="entry name" value="Metal-dependent hydrolases"/>
    <property type="match status" value="1"/>
</dbReference>
<feature type="chain" id="PRO_5045356021" evidence="1">
    <location>
        <begin position="18"/>
        <end position="439"/>
    </location>
</feature>
<dbReference type="EMBL" id="BMLI01000002">
    <property type="protein sequence ID" value="GGN03275.1"/>
    <property type="molecule type" value="Genomic_DNA"/>
</dbReference>
<dbReference type="PANTHER" id="PTHR43135:SF3">
    <property type="entry name" value="ALPHA-D-RIBOSE 1-METHYLPHOSPHONATE 5-TRIPHOSPHATE DIPHOSPHATASE"/>
    <property type="match status" value="1"/>
</dbReference>
<gene>
    <name evidence="3" type="ORF">GCM10010967_42490</name>
</gene>
<keyword evidence="1" id="KW-0732">Signal</keyword>
<dbReference type="RefSeq" id="WP_019940860.1">
    <property type="nucleotide sequence ID" value="NZ_BMLI01000002.1"/>
</dbReference>
<feature type="domain" description="Amidohydrolase-related" evidence="2">
    <location>
        <begin position="102"/>
        <end position="438"/>
    </location>
</feature>
<dbReference type="Gene3D" id="2.30.40.10">
    <property type="entry name" value="Urease, subunit C, domain 1"/>
    <property type="match status" value="2"/>
</dbReference>
<dbReference type="PROSITE" id="PS51257">
    <property type="entry name" value="PROKAR_LIPOPROTEIN"/>
    <property type="match status" value="1"/>
</dbReference>
<dbReference type="Pfam" id="PF01979">
    <property type="entry name" value="Amidohydro_1"/>
    <property type="match status" value="1"/>
</dbReference>
<evidence type="ECO:0000259" key="2">
    <source>
        <dbReference type="Pfam" id="PF01979"/>
    </source>
</evidence>
<comment type="caution">
    <text evidence="3">The sequence shown here is derived from an EMBL/GenBank/DDBJ whole genome shotgun (WGS) entry which is preliminary data.</text>
</comment>
<name>A0ABQ2IA93_9BACT</name>
<dbReference type="InterPro" id="IPR032466">
    <property type="entry name" value="Metal_Hydrolase"/>
</dbReference>
<proteinExistence type="predicted"/>
<evidence type="ECO:0000256" key="1">
    <source>
        <dbReference type="SAM" id="SignalP"/>
    </source>
</evidence>
<dbReference type="SUPFAM" id="SSF51338">
    <property type="entry name" value="Composite domain of metallo-dependent hydrolases"/>
    <property type="match status" value="1"/>
</dbReference>
<dbReference type="InterPro" id="IPR006680">
    <property type="entry name" value="Amidohydro-rel"/>
</dbReference>
<dbReference type="SUPFAM" id="SSF51556">
    <property type="entry name" value="Metallo-dependent hydrolases"/>
    <property type="match status" value="1"/>
</dbReference>
<accession>A0ABQ2IA93</accession>
<organism evidence="3 4">
    <name type="scientific">Dyadobacter beijingensis</name>
    <dbReference type="NCBI Taxonomy" id="365489"/>
    <lineage>
        <taxon>Bacteria</taxon>
        <taxon>Pseudomonadati</taxon>
        <taxon>Bacteroidota</taxon>
        <taxon>Cytophagia</taxon>
        <taxon>Cytophagales</taxon>
        <taxon>Spirosomataceae</taxon>
        <taxon>Dyadobacter</taxon>
    </lineage>
</organism>
<dbReference type="Gene3D" id="3.40.50.10910">
    <property type="entry name" value="Amidohydrolase"/>
    <property type="match status" value="1"/>
</dbReference>
<reference evidence="4" key="1">
    <citation type="journal article" date="2019" name="Int. J. Syst. Evol. Microbiol.">
        <title>The Global Catalogue of Microorganisms (GCM) 10K type strain sequencing project: providing services to taxonomists for standard genome sequencing and annotation.</title>
        <authorList>
            <consortium name="The Broad Institute Genomics Platform"/>
            <consortium name="The Broad Institute Genome Sequencing Center for Infectious Disease"/>
            <person name="Wu L."/>
            <person name="Ma J."/>
        </authorList>
    </citation>
    <scope>NUCLEOTIDE SEQUENCE [LARGE SCALE GENOMIC DNA]</scope>
    <source>
        <strain evidence="4">CGMCC 1.6375</strain>
    </source>
</reference>
<dbReference type="InterPro" id="IPR011059">
    <property type="entry name" value="Metal-dep_hydrolase_composite"/>
</dbReference>